<dbReference type="SUPFAM" id="SSF81891">
    <property type="entry name" value="Poly A polymerase C-terminal region-like"/>
    <property type="match status" value="1"/>
</dbReference>
<evidence type="ECO:0000256" key="11">
    <source>
        <dbReference type="HAMAP-Rule" id="MF_01263"/>
    </source>
</evidence>
<dbReference type="AlphaFoldDB" id="A0A941DU83"/>
<evidence type="ECO:0000256" key="8">
    <source>
        <dbReference type="ARBA" id="ARBA00022840"/>
    </source>
</evidence>
<dbReference type="Gene3D" id="3.30.460.10">
    <property type="entry name" value="Beta Polymerase, domain 2"/>
    <property type="match status" value="1"/>
</dbReference>
<dbReference type="InterPro" id="IPR050264">
    <property type="entry name" value="Bact_CCA-adding_enz_type3_sf"/>
</dbReference>
<keyword evidence="16" id="KW-1185">Reference proteome</keyword>
<organism evidence="15 16">
    <name type="scientific">Virgibacillus salarius</name>
    <dbReference type="NCBI Taxonomy" id="447199"/>
    <lineage>
        <taxon>Bacteria</taxon>
        <taxon>Bacillati</taxon>
        <taxon>Bacillota</taxon>
        <taxon>Bacilli</taxon>
        <taxon>Bacillales</taxon>
        <taxon>Bacillaceae</taxon>
        <taxon>Virgibacillus</taxon>
    </lineage>
</organism>
<feature type="binding site" evidence="11">
    <location>
        <position position="43"/>
    </location>
    <ligand>
        <name>Mg(2+)</name>
        <dbReference type="ChEBI" id="CHEBI:18420"/>
    </ligand>
</feature>
<dbReference type="Gene3D" id="1.10.246.80">
    <property type="match status" value="1"/>
</dbReference>
<dbReference type="GO" id="GO:0005524">
    <property type="term" value="F:ATP binding"/>
    <property type="evidence" value="ECO:0007669"/>
    <property type="project" value="UniProtKB-UniRule"/>
</dbReference>
<dbReference type="Pfam" id="PF01743">
    <property type="entry name" value="PolyA_pol"/>
    <property type="match status" value="1"/>
</dbReference>
<keyword evidence="7 11" id="KW-0692">RNA repair</keyword>
<feature type="binding site" evidence="11">
    <location>
        <position position="112"/>
    </location>
    <ligand>
        <name>ATP</name>
        <dbReference type="ChEBI" id="CHEBI:30616"/>
    </ligand>
</feature>
<feature type="binding site" evidence="11">
    <location>
        <position position="158"/>
    </location>
    <ligand>
        <name>CTP</name>
        <dbReference type="ChEBI" id="CHEBI:37563"/>
    </ligand>
</feature>
<evidence type="ECO:0000256" key="3">
    <source>
        <dbReference type="ARBA" id="ARBA00022694"/>
    </source>
</evidence>
<dbReference type="EMBL" id="JAGSOT010000012">
    <property type="protein sequence ID" value="MBR7795577.1"/>
    <property type="molecule type" value="Genomic_DNA"/>
</dbReference>
<evidence type="ECO:0000256" key="4">
    <source>
        <dbReference type="ARBA" id="ARBA00022695"/>
    </source>
</evidence>
<feature type="binding site" evidence="11">
    <location>
        <position position="41"/>
    </location>
    <ligand>
        <name>Mg(2+)</name>
        <dbReference type="ChEBI" id="CHEBI:18420"/>
    </ligand>
</feature>
<dbReference type="NCBIfam" id="NF009814">
    <property type="entry name" value="PRK13299.1"/>
    <property type="match status" value="1"/>
</dbReference>
<feature type="binding site" evidence="11">
    <location>
        <position position="28"/>
    </location>
    <ligand>
        <name>CTP</name>
        <dbReference type="ChEBI" id="CHEBI:37563"/>
    </ligand>
</feature>
<dbReference type="HAMAP" id="MF_01263">
    <property type="entry name" value="CCA_bact_type3"/>
    <property type="match status" value="1"/>
</dbReference>
<feature type="binding site" evidence="11">
    <location>
        <position position="161"/>
    </location>
    <ligand>
        <name>ATP</name>
        <dbReference type="ChEBI" id="CHEBI:30616"/>
    </ligand>
</feature>
<evidence type="ECO:0000313" key="16">
    <source>
        <dbReference type="Proteomes" id="UP000675284"/>
    </source>
</evidence>
<dbReference type="PANTHER" id="PTHR46173">
    <property type="entry name" value="CCA TRNA NUCLEOTIDYLTRANSFERASE 1, MITOCHONDRIAL"/>
    <property type="match status" value="1"/>
</dbReference>
<keyword evidence="6 11" id="KW-0547">Nucleotide-binding</keyword>
<protein>
    <recommendedName>
        <fullName evidence="11">CCA-adding enzyme</fullName>
        <ecNumber evidence="11">2.7.7.72</ecNumber>
    </recommendedName>
    <alternativeName>
        <fullName evidence="11">CCA tRNA nucleotidyltransferase</fullName>
    </alternativeName>
    <alternativeName>
        <fullName evidence="11">tRNA CCA-pyrophosphorylase</fullName>
    </alternativeName>
    <alternativeName>
        <fullName evidence="11">tRNA adenylyl-/cytidylyl- transferase</fullName>
    </alternativeName>
    <alternativeName>
        <fullName evidence="11">tRNA nucleotidyltransferase</fullName>
    </alternativeName>
    <alternativeName>
        <fullName evidence="11">tRNA-NT</fullName>
    </alternativeName>
</protein>
<dbReference type="InterPro" id="IPR032810">
    <property type="entry name" value="CCA-adding_enz_C"/>
</dbReference>
<dbReference type="EC" id="2.7.7.72" evidence="11"/>
<dbReference type="GO" id="GO:0004810">
    <property type="term" value="F:CCA tRNA nucleotidyltransferase activity"/>
    <property type="evidence" value="ECO:0007669"/>
    <property type="project" value="UniProtKB-UniRule"/>
</dbReference>
<keyword evidence="8 11" id="KW-0067">ATP-binding</keyword>
<dbReference type="InterPro" id="IPR023068">
    <property type="entry name" value="CCA-adding_enz_firmicutes"/>
</dbReference>
<dbReference type="InterPro" id="IPR043519">
    <property type="entry name" value="NT_sf"/>
</dbReference>
<proteinExistence type="inferred from homology"/>
<evidence type="ECO:0000256" key="9">
    <source>
        <dbReference type="ARBA" id="ARBA00022842"/>
    </source>
</evidence>
<evidence type="ECO:0000256" key="10">
    <source>
        <dbReference type="ARBA" id="ARBA00022884"/>
    </source>
</evidence>
<comment type="catalytic activity">
    <reaction evidence="11">
        <text>a tRNA precursor + 2 CTP + ATP = a tRNA with a 3' CCA end + 3 diphosphate</text>
        <dbReference type="Rhea" id="RHEA:14433"/>
        <dbReference type="Rhea" id="RHEA-COMP:10465"/>
        <dbReference type="Rhea" id="RHEA-COMP:10468"/>
        <dbReference type="ChEBI" id="CHEBI:30616"/>
        <dbReference type="ChEBI" id="CHEBI:33019"/>
        <dbReference type="ChEBI" id="CHEBI:37563"/>
        <dbReference type="ChEBI" id="CHEBI:74896"/>
        <dbReference type="ChEBI" id="CHEBI:83071"/>
        <dbReference type="EC" id="2.7.7.72"/>
    </reaction>
</comment>
<comment type="cofactor">
    <cofactor evidence="1 11">
        <name>Mg(2+)</name>
        <dbReference type="ChEBI" id="CHEBI:18420"/>
    </cofactor>
</comment>
<dbReference type="Pfam" id="PF12627">
    <property type="entry name" value="PolyA_pol_RNAbd"/>
    <property type="match status" value="1"/>
</dbReference>
<dbReference type="GO" id="GO:0001680">
    <property type="term" value="P:tRNA 3'-terminal CCA addition"/>
    <property type="evidence" value="ECO:0007669"/>
    <property type="project" value="UniProtKB-UniRule"/>
</dbReference>
<evidence type="ECO:0000256" key="7">
    <source>
        <dbReference type="ARBA" id="ARBA00022800"/>
    </source>
</evidence>
<comment type="caution">
    <text evidence="15">The sequence shown here is derived from an EMBL/GenBank/DDBJ whole genome shotgun (WGS) entry which is preliminary data.</text>
</comment>
<feature type="binding site" evidence="11">
    <location>
        <position position="161"/>
    </location>
    <ligand>
        <name>CTP</name>
        <dbReference type="ChEBI" id="CHEBI:37563"/>
    </ligand>
</feature>
<evidence type="ECO:0000313" key="15">
    <source>
        <dbReference type="EMBL" id="MBR7795577.1"/>
    </source>
</evidence>
<dbReference type="PANTHER" id="PTHR46173:SF1">
    <property type="entry name" value="CCA TRNA NUCLEOTIDYLTRANSFERASE 1, MITOCHONDRIAL"/>
    <property type="match status" value="1"/>
</dbReference>
<dbReference type="SUPFAM" id="SSF81301">
    <property type="entry name" value="Nucleotidyltransferase"/>
    <property type="match status" value="1"/>
</dbReference>
<reference evidence="15" key="1">
    <citation type="submission" date="2021-04" db="EMBL/GenBank/DDBJ databases">
        <title>Isolation and polyphasic classification of algal microorganism.</title>
        <authorList>
            <person name="Wang S."/>
        </authorList>
    </citation>
    <scope>NUCLEOTIDE SEQUENCE</scope>
    <source>
        <strain evidence="15">720a</strain>
    </source>
</reference>
<dbReference type="GO" id="GO:0000287">
    <property type="term" value="F:magnesium ion binding"/>
    <property type="evidence" value="ECO:0007669"/>
    <property type="project" value="UniProtKB-UniRule"/>
</dbReference>
<feature type="binding site" evidence="11">
    <location>
        <position position="158"/>
    </location>
    <ligand>
        <name>ATP</name>
        <dbReference type="ChEBI" id="CHEBI:30616"/>
    </ligand>
</feature>
<dbReference type="Proteomes" id="UP000675284">
    <property type="component" value="Unassembled WGS sequence"/>
</dbReference>
<dbReference type="RefSeq" id="WP_026680994.1">
    <property type="nucleotide sequence ID" value="NZ_JAGSOT010000012.1"/>
</dbReference>
<dbReference type="InterPro" id="IPR002646">
    <property type="entry name" value="PolA_pol_head_dom"/>
</dbReference>
<dbReference type="CDD" id="cd05398">
    <property type="entry name" value="NT_ClassII-CCAase"/>
    <property type="match status" value="1"/>
</dbReference>
<feature type="binding site" evidence="11">
    <location>
        <position position="155"/>
    </location>
    <ligand>
        <name>CTP</name>
        <dbReference type="ChEBI" id="CHEBI:37563"/>
    </ligand>
</feature>
<feature type="domain" description="CCA-adding enzyme C-terminal" evidence="14">
    <location>
        <begin position="254"/>
        <end position="392"/>
    </location>
</feature>
<feature type="binding site" evidence="11">
    <location>
        <position position="31"/>
    </location>
    <ligand>
        <name>CTP</name>
        <dbReference type="ChEBI" id="CHEBI:37563"/>
    </ligand>
</feature>
<feature type="binding site" evidence="11">
    <location>
        <position position="28"/>
    </location>
    <ligand>
        <name>ATP</name>
        <dbReference type="ChEBI" id="CHEBI:30616"/>
    </ligand>
</feature>
<keyword evidence="4 11" id="KW-0548">Nucleotidyltransferase</keyword>
<gene>
    <name evidence="11" type="primary">cca</name>
    <name evidence="15" type="ORF">KCX74_05915</name>
</gene>
<feature type="binding site" evidence="11">
    <location>
        <position position="112"/>
    </location>
    <ligand>
        <name>CTP</name>
        <dbReference type="ChEBI" id="CHEBI:37563"/>
    </ligand>
</feature>
<dbReference type="Gene3D" id="1.10.3090.10">
    <property type="entry name" value="cca-adding enzyme, domain 2"/>
    <property type="match status" value="1"/>
</dbReference>
<dbReference type="InterPro" id="IPR032828">
    <property type="entry name" value="PolyA_RNA-bd"/>
</dbReference>
<feature type="binding site" evidence="11">
    <location>
        <position position="31"/>
    </location>
    <ligand>
        <name>ATP</name>
        <dbReference type="ChEBI" id="CHEBI:30616"/>
    </ligand>
</feature>
<comment type="catalytic activity">
    <reaction evidence="11">
        <text>a tRNA with a 3' CCA end + 2 CTP + ATP = a tRNA with a 3' CCACCA end + 3 diphosphate</text>
        <dbReference type="Rhea" id="RHEA:76235"/>
        <dbReference type="Rhea" id="RHEA-COMP:10468"/>
        <dbReference type="Rhea" id="RHEA-COMP:18655"/>
        <dbReference type="ChEBI" id="CHEBI:30616"/>
        <dbReference type="ChEBI" id="CHEBI:33019"/>
        <dbReference type="ChEBI" id="CHEBI:37563"/>
        <dbReference type="ChEBI" id="CHEBI:83071"/>
        <dbReference type="ChEBI" id="CHEBI:195187"/>
    </reaction>
</comment>
<evidence type="ECO:0000259" key="14">
    <source>
        <dbReference type="Pfam" id="PF13735"/>
    </source>
</evidence>
<evidence type="ECO:0000256" key="2">
    <source>
        <dbReference type="ARBA" id="ARBA00022679"/>
    </source>
</evidence>
<sequence>MYNESFQKAIKVIERIEGYHHQAFFVGGCVRDYLLNRPVGDIDIATSATPEFLQEIFHNVIPVGIEHGTVIVRFEKESFEVTTFRVDGSYSDQRHPDSVTYIDKIDKDLARRDFTINALAMSRHGAIIDLFQGKQDLENRIIRTVGNGRERFMEDPLRIIRALRFSSQLGFKIDETTLKHMKQVKQQIGNLAIERITNEFTKFFAGNYISQGCTYLRDTGVYKYLPVFKDHEQLFHDVASIKQPLYSFGEVMAVCHLLKPSLNISMWTKAWKCSNKVKNEAIQLSMHIDTWKKLGVSPLLVYQLPEYLYESFVRVASIVDPTSPIQLTDLWGIYETLPIKSRTELAVNGNDIIRLFPSYKKGPWINDLLNNLEKQIVLHGLPNQYETIKEWIKWNPPEIS</sequence>
<evidence type="ECO:0000259" key="12">
    <source>
        <dbReference type="Pfam" id="PF01743"/>
    </source>
</evidence>
<dbReference type="GO" id="GO:0000049">
    <property type="term" value="F:tRNA binding"/>
    <property type="evidence" value="ECO:0007669"/>
    <property type="project" value="UniProtKB-UniRule"/>
</dbReference>
<feature type="domain" description="tRNA nucleotidyltransferase/poly(A) polymerase RNA and SrmB- binding" evidence="13">
    <location>
        <begin position="170"/>
        <end position="228"/>
    </location>
</feature>
<comment type="function">
    <text evidence="11">Catalyzes the addition and repair of the essential 3'-terminal CCA sequence in tRNAs without using a nucleic acid template. Adds these three nucleotides in the order of C, C, and A to the tRNA nucleotide-73, using CTP and ATP as substrates and producing inorganic pyrophosphate. tRNA 3'-terminal CCA addition is required both for tRNA processing and repair. Also involved in tRNA surveillance by mediating tandem CCA addition to generate a CCACCA at the 3' terminus of unstable tRNAs. While stable tRNAs receive only 3'-terminal CCA, unstable tRNAs are marked with CCACCA and rapidly degraded.</text>
</comment>
<evidence type="ECO:0000259" key="13">
    <source>
        <dbReference type="Pfam" id="PF12627"/>
    </source>
</evidence>
<evidence type="ECO:0000256" key="6">
    <source>
        <dbReference type="ARBA" id="ARBA00022741"/>
    </source>
</evidence>
<dbReference type="GO" id="GO:0042245">
    <property type="term" value="P:RNA repair"/>
    <property type="evidence" value="ECO:0007669"/>
    <property type="project" value="UniProtKB-KW"/>
</dbReference>
<comment type="miscellaneous">
    <text evidence="11">A single active site specifically recognizes both ATP and CTP and is responsible for their addition.</text>
</comment>
<feature type="binding site" evidence="11">
    <location>
        <position position="164"/>
    </location>
    <ligand>
        <name>CTP</name>
        <dbReference type="ChEBI" id="CHEBI:37563"/>
    </ligand>
</feature>
<keyword evidence="5 11" id="KW-0479">Metal-binding</keyword>
<keyword evidence="10 11" id="KW-0694">RNA-binding</keyword>
<evidence type="ECO:0000256" key="5">
    <source>
        <dbReference type="ARBA" id="ARBA00022723"/>
    </source>
</evidence>
<dbReference type="Pfam" id="PF13735">
    <property type="entry name" value="tRNA_NucTran2_2"/>
    <property type="match status" value="1"/>
</dbReference>
<feature type="binding site" evidence="11">
    <location>
        <position position="164"/>
    </location>
    <ligand>
        <name>ATP</name>
        <dbReference type="ChEBI" id="CHEBI:30616"/>
    </ligand>
</feature>
<evidence type="ECO:0000256" key="1">
    <source>
        <dbReference type="ARBA" id="ARBA00001946"/>
    </source>
</evidence>
<accession>A0A941DU83</accession>
<comment type="subunit">
    <text evidence="11">Homodimer.</text>
</comment>
<feature type="binding site" evidence="11">
    <location>
        <position position="155"/>
    </location>
    <ligand>
        <name>ATP</name>
        <dbReference type="ChEBI" id="CHEBI:30616"/>
    </ligand>
</feature>
<keyword evidence="2 11" id="KW-0808">Transferase</keyword>
<comment type="similarity">
    <text evidence="11">Belongs to the tRNA nucleotidyltransferase/poly(A) polymerase family. Bacterial CCA-adding enzyme type 3 subfamily.</text>
</comment>
<keyword evidence="9 11" id="KW-0460">Magnesium</keyword>
<name>A0A941DU83_9BACI</name>
<feature type="domain" description="Poly A polymerase head" evidence="12">
    <location>
        <begin position="23"/>
        <end position="143"/>
    </location>
</feature>
<keyword evidence="3 11" id="KW-0819">tRNA processing</keyword>